<keyword evidence="3" id="KW-1185">Reference proteome</keyword>
<dbReference type="EMBL" id="JADGJH010000105">
    <property type="protein sequence ID" value="KAJ3137916.1"/>
    <property type="molecule type" value="Genomic_DNA"/>
</dbReference>
<dbReference type="PANTHER" id="PTHR32208">
    <property type="entry name" value="SECRETED PROTEIN-RELATED"/>
    <property type="match status" value="1"/>
</dbReference>
<comment type="caution">
    <text evidence="2">The sequence shown here is derived from an EMBL/GenBank/DDBJ whole genome shotgun (WGS) entry which is preliminary data.</text>
</comment>
<dbReference type="Proteomes" id="UP001211907">
    <property type="component" value="Unassembled WGS sequence"/>
</dbReference>
<dbReference type="SUPFAM" id="SSF50965">
    <property type="entry name" value="Galactose oxidase, central domain"/>
    <property type="match status" value="1"/>
</dbReference>
<dbReference type="InterPro" id="IPR037293">
    <property type="entry name" value="Gal_Oxidase_central_sf"/>
</dbReference>
<dbReference type="AlphaFoldDB" id="A0AAD5T9J6"/>
<dbReference type="Gene3D" id="2.130.10.80">
    <property type="entry name" value="Galactose oxidase/kelch, beta-propeller"/>
    <property type="match status" value="1"/>
</dbReference>
<dbReference type="InterPro" id="IPR011043">
    <property type="entry name" value="Gal_Oxase/kelch_b-propeller"/>
</dbReference>
<dbReference type="Pfam" id="PF07250">
    <property type="entry name" value="Glyoxal_oxid_N"/>
    <property type="match status" value="1"/>
</dbReference>
<sequence>MPSALLMPDSAILPDGTILLTNGIGWGQAGGNAGQCQYKAAPVFTTNLYSPENNTWSFLELNTVARMYHSGAIRLNDGSVITTGSEMADYLEFWGTPTTVGPLAAFANLSQRYNQSCFLVVETACNLPRELRIEQYTPKYLTSGNLRPIVKPFQWGTMLTYNSTVEVQLDSTGADIDYYDFVVCEQTVAIFRIPPNGSVAPLENLHVFAVSGNGVPSVAQTVLLGNGTVTTVAIPTSASTSFGTGIILSIITLKLNAMFNLELINLPRVPKMGEKKERKQKMVKLVSAVTVAAVFAKAWLKQLPAQQDGVS</sequence>
<name>A0AAD5T9J6_9FUNG</name>
<accession>A0AAD5T9J6</accession>
<gene>
    <name evidence="2" type="ORF">HK100_000262</name>
</gene>
<feature type="domain" description="Glyoxal oxidase N-terminal" evidence="1">
    <location>
        <begin position="1"/>
        <end position="99"/>
    </location>
</feature>
<evidence type="ECO:0000259" key="1">
    <source>
        <dbReference type="Pfam" id="PF07250"/>
    </source>
</evidence>
<protein>
    <recommendedName>
        <fullName evidence="1">Glyoxal oxidase N-terminal domain-containing protein</fullName>
    </recommendedName>
</protein>
<dbReference type="InterPro" id="IPR009880">
    <property type="entry name" value="Glyoxal_oxidase_N"/>
</dbReference>
<evidence type="ECO:0000313" key="3">
    <source>
        <dbReference type="Proteomes" id="UP001211907"/>
    </source>
</evidence>
<organism evidence="2 3">
    <name type="scientific">Physocladia obscura</name>
    <dbReference type="NCBI Taxonomy" id="109957"/>
    <lineage>
        <taxon>Eukaryota</taxon>
        <taxon>Fungi</taxon>
        <taxon>Fungi incertae sedis</taxon>
        <taxon>Chytridiomycota</taxon>
        <taxon>Chytridiomycota incertae sedis</taxon>
        <taxon>Chytridiomycetes</taxon>
        <taxon>Chytridiales</taxon>
        <taxon>Chytriomycetaceae</taxon>
        <taxon>Physocladia</taxon>
    </lineage>
</organism>
<evidence type="ECO:0000313" key="2">
    <source>
        <dbReference type="EMBL" id="KAJ3137916.1"/>
    </source>
</evidence>
<dbReference type="PANTHER" id="PTHR32208:SF21">
    <property type="entry name" value="LOW QUALITY PROTEIN: ALDEHYDE OXIDASE GLOX-LIKE"/>
    <property type="match status" value="1"/>
</dbReference>
<reference evidence="2" key="1">
    <citation type="submission" date="2020-05" db="EMBL/GenBank/DDBJ databases">
        <title>Phylogenomic resolution of chytrid fungi.</title>
        <authorList>
            <person name="Stajich J.E."/>
            <person name="Amses K."/>
            <person name="Simmons R."/>
            <person name="Seto K."/>
            <person name="Myers J."/>
            <person name="Bonds A."/>
            <person name="Quandt C.A."/>
            <person name="Barry K."/>
            <person name="Liu P."/>
            <person name="Grigoriev I."/>
            <person name="Longcore J.E."/>
            <person name="James T.Y."/>
        </authorList>
    </citation>
    <scope>NUCLEOTIDE SEQUENCE</scope>
    <source>
        <strain evidence="2">JEL0513</strain>
    </source>
</reference>
<proteinExistence type="predicted"/>